<accession>A0ABS8WI26</accession>
<comment type="caution">
    <text evidence="2">The sequence shown here is derived from an EMBL/GenBank/DDBJ whole genome shotgun (WGS) entry which is preliminary data.</text>
</comment>
<name>A0ABS8WI26_DATST</name>
<evidence type="ECO:0000256" key="1">
    <source>
        <dbReference type="SAM" id="MobiDB-lite"/>
    </source>
</evidence>
<dbReference type="EMBL" id="JACEIK010007160">
    <property type="protein sequence ID" value="MCE3049809.1"/>
    <property type="molecule type" value="Genomic_DNA"/>
</dbReference>
<feature type="region of interest" description="Disordered" evidence="1">
    <location>
        <begin position="1"/>
        <end position="36"/>
    </location>
</feature>
<feature type="compositionally biased region" description="Basic and acidic residues" evidence="1">
    <location>
        <begin position="25"/>
        <end position="34"/>
    </location>
</feature>
<sequence length="89" mass="9621">MGKSRIGSQPPGESDVHRPGGSFDEMGRGSENPKLEALPFFATHYLRRKSEDGSQGPEARGLNTPMFQVTSLAGDAFTHLHASLQARNP</sequence>
<gene>
    <name evidence="2" type="ORF">HAX54_045836</name>
</gene>
<protein>
    <submittedName>
        <fullName evidence="2">Uncharacterized protein</fullName>
    </submittedName>
</protein>
<organism evidence="2 3">
    <name type="scientific">Datura stramonium</name>
    <name type="common">Jimsonweed</name>
    <name type="synonym">Common thornapple</name>
    <dbReference type="NCBI Taxonomy" id="4076"/>
    <lineage>
        <taxon>Eukaryota</taxon>
        <taxon>Viridiplantae</taxon>
        <taxon>Streptophyta</taxon>
        <taxon>Embryophyta</taxon>
        <taxon>Tracheophyta</taxon>
        <taxon>Spermatophyta</taxon>
        <taxon>Magnoliopsida</taxon>
        <taxon>eudicotyledons</taxon>
        <taxon>Gunneridae</taxon>
        <taxon>Pentapetalae</taxon>
        <taxon>asterids</taxon>
        <taxon>lamiids</taxon>
        <taxon>Solanales</taxon>
        <taxon>Solanaceae</taxon>
        <taxon>Solanoideae</taxon>
        <taxon>Datureae</taxon>
        <taxon>Datura</taxon>
    </lineage>
</organism>
<evidence type="ECO:0000313" key="2">
    <source>
        <dbReference type="EMBL" id="MCE3049809.1"/>
    </source>
</evidence>
<proteinExistence type="predicted"/>
<keyword evidence="3" id="KW-1185">Reference proteome</keyword>
<evidence type="ECO:0000313" key="3">
    <source>
        <dbReference type="Proteomes" id="UP000823775"/>
    </source>
</evidence>
<dbReference type="Proteomes" id="UP000823775">
    <property type="component" value="Unassembled WGS sequence"/>
</dbReference>
<reference evidence="2 3" key="1">
    <citation type="journal article" date="2021" name="BMC Genomics">
        <title>Datura genome reveals duplications of psychoactive alkaloid biosynthetic genes and high mutation rate following tissue culture.</title>
        <authorList>
            <person name="Rajewski A."/>
            <person name="Carter-House D."/>
            <person name="Stajich J."/>
            <person name="Litt A."/>
        </authorList>
    </citation>
    <scope>NUCLEOTIDE SEQUENCE [LARGE SCALE GENOMIC DNA]</scope>
    <source>
        <strain evidence="2">AR-01</strain>
    </source>
</reference>